<gene>
    <name evidence="9" type="primary">NCL1_39598</name>
    <name evidence="9" type="ORF">TNIN_204211</name>
</gene>
<keyword evidence="5" id="KW-0862">Zinc</keyword>
<feature type="domain" description="C2H2-type" evidence="8">
    <location>
        <begin position="140"/>
        <end position="167"/>
    </location>
</feature>
<comment type="subcellular location">
    <subcellularLocation>
        <location evidence="1">Nucleus</location>
    </subcellularLocation>
</comment>
<evidence type="ECO:0000256" key="2">
    <source>
        <dbReference type="ARBA" id="ARBA00022723"/>
    </source>
</evidence>
<name>A0A8X6WXV5_9ARAC</name>
<dbReference type="SUPFAM" id="SSF57667">
    <property type="entry name" value="beta-beta-alpha zinc fingers"/>
    <property type="match status" value="2"/>
</dbReference>
<evidence type="ECO:0000256" key="5">
    <source>
        <dbReference type="ARBA" id="ARBA00022833"/>
    </source>
</evidence>
<keyword evidence="6" id="KW-0539">Nucleus</keyword>
<dbReference type="PANTHER" id="PTHR24381">
    <property type="entry name" value="ZINC FINGER PROTEIN"/>
    <property type="match status" value="1"/>
</dbReference>
<evidence type="ECO:0000256" key="7">
    <source>
        <dbReference type="PROSITE-ProRule" id="PRU00042"/>
    </source>
</evidence>
<dbReference type="AlphaFoldDB" id="A0A8X6WXV5"/>
<evidence type="ECO:0000313" key="10">
    <source>
        <dbReference type="Proteomes" id="UP000886998"/>
    </source>
</evidence>
<dbReference type="EMBL" id="BMAV01003163">
    <property type="protein sequence ID" value="GFY42582.1"/>
    <property type="molecule type" value="Genomic_DNA"/>
</dbReference>
<dbReference type="GO" id="GO:0000977">
    <property type="term" value="F:RNA polymerase II transcription regulatory region sequence-specific DNA binding"/>
    <property type="evidence" value="ECO:0007669"/>
    <property type="project" value="TreeGrafter"/>
</dbReference>
<dbReference type="InterPro" id="IPR036236">
    <property type="entry name" value="Znf_C2H2_sf"/>
</dbReference>
<keyword evidence="2" id="KW-0479">Metal-binding</keyword>
<dbReference type="GO" id="GO:0008270">
    <property type="term" value="F:zinc ion binding"/>
    <property type="evidence" value="ECO:0007669"/>
    <property type="project" value="UniProtKB-KW"/>
</dbReference>
<proteinExistence type="predicted"/>
<feature type="non-terminal residue" evidence="9">
    <location>
        <position position="1"/>
    </location>
</feature>
<keyword evidence="3" id="KW-0677">Repeat</keyword>
<evidence type="ECO:0000313" key="9">
    <source>
        <dbReference type="EMBL" id="GFY42582.1"/>
    </source>
</evidence>
<dbReference type="Proteomes" id="UP000886998">
    <property type="component" value="Unassembled WGS sequence"/>
</dbReference>
<accession>A0A8X6WXV5</accession>
<protein>
    <submittedName>
        <fullName evidence="9">Zinc finger protein 84</fullName>
    </submittedName>
</protein>
<dbReference type="PROSITE" id="PS50157">
    <property type="entry name" value="ZINC_FINGER_C2H2_2"/>
    <property type="match status" value="1"/>
</dbReference>
<evidence type="ECO:0000256" key="4">
    <source>
        <dbReference type="ARBA" id="ARBA00022771"/>
    </source>
</evidence>
<keyword evidence="4 7" id="KW-0863">Zinc-finger</keyword>
<evidence type="ECO:0000256" key="6">
    <source>
        <dbReference type="ARBA" id="ARBA00023242"/>
    </source>
</evidence>
<comment type="caution">
    <text evidence="9">The sequence shown here is derived from an EMBL/GenBank/DDBJ whole genome shotgun (WGS) entry which is preliminary data.</text>
</comment>
<dbReference type="GO" id="GO:0005634">
    <property type="term" value="C:nucleus"/>
    <property type="evidence" value="ECO:0007669"/>
    <property type="project" value="UniProtKB-SubCell"/>
</dbReference>
<sequence length="342" mass="39742">NFQLCKHTTTTNRIEEDSFGIPFDNRRTPTARDALLGMDSLNNEFLSQTIDSLLLEIPPSDFNFLDSKDKMSILKGEVLATNFGSTSDNSCDNAELSNNPFQHDFSVERLKPSWTYLNSKTFTEDCNFQTHAKSNFEKLYHCDFCLNKFHSKDILLKHKCIFSRDNPFQYEIYERNFSPTGNLSEIKCAHSNEKSFQCVICKQTLLQTDFEWHMLTHNASPNQGDISKEKISETEHFNRLMCTDTEKKLHQCQVCKKNFPKQILHGIFVRIPARNLTNVIYVCGNFPMQQILKPIFVHILKKPYQCHVCEKIFTKKLLLRICVRIPARNLMSVIYVSVNFPI</sequence>
<dbReference type="InterPro" id="IPR013087">
    <property type="entry name" value="Znf_C2H2_type"/>
</dbReference>
<evidence type="ECO:0000256" key="1">
    <source>
        <dbReference type="ARBA" id="ARBA00004123"/>
    </source>
</evidence>
<evidence type="ECO:0000259" key="8">
    <source>
        <dbReference type="PROSITE" id="PS50157"/>
    </source>
</evidence>
<dbReference type="PANTHER" id="PTHR24381:SF393">
    <property type="entry name" value="CHROMATIN-LINKED ADAPTOR FOR MSL PROTEINS, ISOFORM B"/>
    <property type="match status" value="1"/>
</dbReference>
<reference evidence="9" key="1">
    <citation type="submission" date="2020-08" db="EMBL/GenBank/DDBJ databases">
        <title>Multicomponent nature underlies the extraordinary mechanical properties of spider dragline silk.</title>
        <authorList>
            <person name="Kono N."/>
            <person name="Nakamura H."/>
            <person name="Mori M."/>
            <person name="Yoshida Y."/>
            <person name="Ohtoshi R."/>
            <person name="Malay A.D."/>
            <person name="Moran D.A.P."/>
            <person name="Tomita M."/>
            <person name="Numata K."/>
            <person name="Arakawa K."/>
        </authorList>
    </citation>
    <scope>NUCLEOTIDE SEQUENCE</scope>
</reference>
<keyword evidence="10" id="KW-1185">Reference proteome</keyword>
<dbReference type="Gene3D" id="3.30.160.60">
    <property type="entry name" value="Classic Zinc Finger"/>
    <property type="match status" value="1"/>
</dbReference>
<evidence type="ECO:0000256" key="3">
    <source>
        <dbReference type="ARBA" id="ARBA00022737"/>
    </source>
</evidence>
<dbReference type="GO" id="GO:0000981">
    <property type="term" value="F:DNA-binding transcription factor activity, RNA polymerase II-specific"/>
    <property type="evidence" value="ECO:0007669"/>
    <property type="project" value="TreeGrafter"/>
</dbReference>
<organism evidence="9 10">
    <name type="scientific">Trichonephila inaurata madagascariensis</name>
    <dbReference type="NCBI Taxonomy" id="2747483"/>
    <lineage>
        <taxon>Eukaryota</taxon>
        <taxon>Metazoa</taxon>
        <taxon>Ecdysozoa</taxon>
        <taxon>Arthropoda</taxon>
        <taxon>Chelicerata</taxon>
        <taxon>Arachnida</taxon>
        <taxon>Araneae</taxon>
        <taxon>Araneomorphae</taxon>
        <taxon>Entelegynae</taxon>
        <taxon>Araneoidea</taxon>
        <taxon>Nephilidae</taxon>
        <taxon>Trichonephila</taxon>
        <taxon>Trichonephila inaurata</taxon>
    </lineage>
</organism>